<evidence type="ECO:0000256" key="1">
    <source>
        <dbReference type="SAM" id="MobiDB-lite"/>
    </source>
</evidence>
<name>A0A645IQY4_9ZZZZ</name>
<feature type="region of interest" description="Disordered" evidence="1">
    <location>
        <begin position="1"/>
        <end position="31"/>
    </location>
</feature>
<protein>
    <submittedName>
        <fullName evidence="2">Uncharacterized protein</fullName>
    </submittedName>
</protein>
<dbReference type="AlphaFoldDB" id="A0A645IQY4"/>
<evidence type="ECO:0000313" key="2">
    <source>
        <dbReference type="EMBL" id="MPN53302.1"/>
    </source>
</evidence>
<accession>A0A645IQY4</accession>
<reference evidence="2" key="1">
    <citation type="submission" date="2019-08" db="EMBL/GenBank/DDBJ databases">
        <authorList>
            <person name="Kucharzyk K."/>
            <person name="Murdoch R.W."/>
            <person name="Higgins S."/>
            <person name="Loffler F."/>
        </authorList>
    </citation>
    <scope>NUCLEOTIDE SEQUENCE</scope>
</reference>
<feature type="compositionally biased region" description="Basic and acidic residues" evidence="1">
    <location>
        <begin position="1"/>
        <end position="21"/>
    </location>
</feature>
<dbReference type="EMBL" id="VSSQ01120305">
    <property type="protein sequence ID" value="MPN53302.1"/>
    <property type="molecule type" value="Genomic_DNA"/>
</dbReference>
<sequence length="81" mass="8957">MRDDGGVYTRVNEESGRREPPRSGGWNGEKSAGDFIHKVLGKLGLDHIDTGDILLLLILFFLFSEKGDEELMTALGLLLIL</sequence>
<organism evidence="2">
    <name type="scientific">bioreactor metagenome</name>
    <dbReference type="NCBI Taxonomy" id="1076179"/>
    <lineage>
        <taxon>unclassified sequences</taxon>
        <taxon>metagenomes</taxon>
        <taxon>ecological metagenomes</taxon>
    </lineage>
</organism>
<proteinExistence type="predicted"/>
<gene>
    <name evidence="2" type="ORF">SDC9_200966</name>
</gene>
<comment type="caution">
    <text evidence="2">The sequence shown here is derived from an EMBL/GenBank/DDBJ whole genome shotgun (WGS) entry which is preliminary data.</text>
</comment>